<gene>
    <name evidence="2" type="primary">tig_4</name>
    <name evidence="2" type="ORF">CM83_105491</name>
</gene>
<dbReference type="EMBL" id="GBHO01030992">
    <property type="protein sequence ID" value="JAG12612.1"/>
    <property type="molecule type" value="Transcribed_RNA"/>
</dbReference>
<dbReference type="AlphaFoldDB" id="A0A0A9WVZ6"/>
<sequence>EMEIEINKELLTVMMLYSLTQSYENFRVAIESRDKLPTPEELKVKIIEEFEARRKDENPKMVEDAFYTNNKRWKNKNQNYKKPCQICGRTNHPTEKCWKNKSNQQKSNLAES</sequence>
<protein>
    <submittedName>
        <fullName evidence="2">Trigger factor</fullName>
    </submittedName>
</protein>
<name>A0A0A9WVZ6_LYGHE</name>
<feature type="non-terminal residue" evidence="2">
    <location>
        <position position="112"/>
    </location>
</feature>
<organism evidence="2">
    <name type="scientific">Lygus hesperus</name>
    <name type="common">Western plant bug</name>
    <dbReference type="NCBI Taxonomy" id="30085"/>
    <lineage>
        <taxon>Eukaryota</taxon>
        <taxon>Metazoa</taxon>
        <taxon>Ecdysozoa</taxon>
        <taxon>Arthropoda</taxon>
        <taxon>Hexapoda</taxon>
        <taxon>Insecta</taxon>
        <taxon>Pterygota</taxon>
        <taxon>Neoptera</taxon>
        <taxon>Paraneoptera</taxon>
        <taxon>Hemiptera</taxon>
        <taxon>Heteroptera</taxon>
        <taxon>Panheteroptera</taxon>
        <taxon>Cimicomorpha</taxon>
        <taxon>Miridae</taxon>
        <taxon>Mirini</taxon>
        <taxon>Lygus</taxon>
    </lineage>
</organism>
<reference evidence="2" key="1">
    <citation type="journal article" date="2014" name="PLoS ONE">
        <title>Transcriptome-Based Identification of ABC Transporters in the Western Tarnished Plant Bug Lygus hesperus.</title>
        <authorList>
            <person name="Hull J.J."/>
            <person name="Chaney K."/>
            <person name="Geib S.M."/>
            <person name="Fabrick J.A."/>
            <person name="Brent C.S."/>
            <person name="Walsh D."/>
            <person name="Lavine L.C."/>
        </authorList>
    </citation>
    <scope>NUCLEOTIDE SEQUENCE</scope>
</reference>
<dbReference type="Pfam" id="PF14223">
    <property type="entry name" value="Retrotran_gag_2"/>
    <property type="match status" value="1"/>
</dbReference>
<accession>A0A0A9WVZ6</accession>
<reference evidence="2" key="2">
    <citation type="submission" date="2014-07" db="EMBL/GenBank/DDBJ databases">
        <authorList>
            <person name="Hull J."/>
        </authorList>
    </citation>
    <scope>NUCLEOTIDE SEQUENCE</scope>
</reference>
<evidence type="ECO:0000256" key="1">
    <source>
        <dbReference type="SAM" id="MobiDB-lite"/>
    </source>
</evidence>
<proteinExistence type="predicted"/>
<evidence type="ECO:0000313" key="2">
    <source>
        <dbReference type="EMBL" id="JAG12612.1"/>
    </source>
</evidence>
<feature type="region of interest" description="Disordered" evidence="1">
    <location>
        <begin position="90"/>
        <end position="112"/>
    </location>
</feature>
<feature type="compositionally biased region" description="Polar residues" evidence="1">
    <location>
        <begin position="100"/>
        <end position="112"/>
    </location>
</feature>
<feature type="non-terminal residue" evidence="2">
    <location>
        <position position="1"/>
    </location>
</feature>